<dbReference type="InterPro" id="IPR013154">
    <property type="entry name" value="ADH-like_N"/>
</dbReference>
<keyword evidence="1" id="KW-0560">Oxidoreductase</keyword>
<dbReference type="SUPFAM" id="SSF51735">
    <property type="entry name" value="NAD(P)-binding Rossmann-fold domains"/>
    <property type="match status" value="1"/>
</dbReference>
<sequence>MRAIGQDGFGGPEVLKVVEVERPEPAPAEVLVRVHAAGVNPTDSWHRGSGGLGGRIVRLGWDVSGVVEAVGIGVTTLAPGDEVFGMPRHPVAAGTYAEYVTSPARHLLHKPAGLDHTEAAALPLVGMTAWQALVDTADVRPGQRVLIHAAAGGVGHLAVQIAKARGAYVIGTARAAKHEFLRGLGADELIDYTEAEFETAVEPVDVVIDTIGGAYGPRSLRALKEGGFLVSLASPAESYLAEQARPLGKRAAFMAVEADQTGLRELAALVQAGQLRPVIDTVLPLELASKAHELLDSGRTQGKIVLTAVQTLPGRSCRTGPSGR</sequence>
<dbReference type="SMART" id="SM00829">
    <property type="entry name" value="PKS_ER"/>
    <property type="match status" value="1"/>
</dbReference>
<accession>A0AB33K8D6</accession>
<dbReference type="GO" id="GO:0016491">
    <property type="term" value="F:oxidoreductase activity"/>
    <property type="evidence" value="ECO:0007669"/>
    <property type="project" value="UniProtKB-KW"/>
</dbReference>
<reference evidence="3" key="1">
    <citation type="submission" date="2024-07" db="EMBL/GenBank/DDBJ databases">
        <title>Complete genome sequences of cellulolytic bacteria, Kitasatospora sp. CMC57 and Streptomyces sp. CMC78, isolated from Japanese agricultural soil.</title>
        <authorList>
            <person name="Hashimoto T."/>
            <person name="Ito M."/>
            <person name="Iwamoto M."/>
            <person name="Fukahori D."/>
            <person name="Shoda T."/>
            <person name="Sakoda M."/>
            <person name="Morohoshi T."/>
            <person name="Mitsuboshi M."/>
            <person name="Nishizawa T."/>
        </authorList>
    </citation>
    <scope>NUCLEOTIDE SEQUENCE</scope>
    <source>
        <strain evidence="3">CMC57</strain>
    </source>
</reference>
<evidence type="ECO:0000259" key="2">
    <source>
        <dbReference type="SMART" id="SM00829"/>
    </source>
</evidence>
<dbReference type="Pfam" id="PF13602">
    <property type="entry name" value="ADH_zinc_N_2"/>
    <property type="match status" value="1"/>
</dbReference>
<dbReference type="Gene3D" id="3.40.50.720">
    <property type="entry name" value="NAD(P)-binding Rossmann-like Domain"/>
    <property type="match status" value="1"/>
</dbReference>
<evidence type="ECO:0000256" key="1">
    <source>
        <dbReference type="ARBA" id="ARBA00023002"/>
    </source>
</evidence>
<dbReference type="PROSITE" id="PS01162">
    <property type="entry name" value="QOR_ZETA_CRYSTAL"/>
    <property type="match status" value="1"/>
</dbReference>
<protein>
    <submittedName>
        <fullName evidence="3">NADP-dependent oxidoreductase</fullName>
    </submittedName>
</protein>
<name>A0AB33K8D6_9ACTN</name>
<evidence type="ECO:0000313" key="3">
    <source>
        <dbReference type="EMBL" id="BFP48138.1"/>
    </source>
</evidence>
<proteinExistence type="predicted"/>
<dbReference type="RefSeq" id="WP_407990391.1">
    <property type="nucleotide sequence ID" value="NZ_AP035881.2"/>
</dbReference>
<dbReference type="PANTHER" id="PTHR11695:SF294">
    <property type="entry name" value="RETICULON-4-INTERACTING PROTEIN 1, MITOCHONDRIAL"/>
    <property type="match status" value="1"/>
</dbReference>
<dbReference type="SUPFAM" id="SSF50129">
    <property type="entry name" value="GroES-like"/>
    <property type="match status" value="1"/>
</dbReference>
<dbReference type="PANTHER" id="PTHR11695">
    <property type="entry name" value="ALCOHOL DEHYDROGENASE RELATED"/>
    <property type="match status" value="1"/>
</dbReference>
<dbReference type="InterPro" id="IPR020843">
    <property type="entry name" value="ER"/>
</dbReference>
<dbReference type="Gene3D" id="3.90.180.10">
    <property type="entry name" value="Medium-chain alcohol dehydrogenases, catalytic domain"/>
    <property type="match status" value="1"/>
</dbReference>
<dbReference type="InterPro" id="IPR011032">
    <property type="entry name" value="GroES-like_sf"/>
</dbReference>
<dbReference type="InterPro" id="IPR036291">
    <property type="entry name" value="NAD(P)-bd_dom_sf"/>
</dbReference>
<dbReference type="EMBL" id="AP035881">
    <property type="protein sequence ID" value="BFP48138.1"/>
    <property type="molecule type" value="Genomic_DNA"/>
</dbReference>
<dbReference type="InterPro" id="IPR050700">
    <property type="entry name" value="YIM1/Zinc_Alcohol_DH_Fams"/>
</dbReference>
<dbReference type="Pfam" id="PF08240">
    <property type="entry name" value="ADH_N"/>
    <property type="match status" value="1"/>
</dbReference>
<gene>
    <name evidence="3" type="ORF">KCMC57_45060</name>
</gene>
<dbReference type="GO" id="GO:0008270">
    <property type="term" value="F:zinc ion binding"/>
    <property type="evidence" value="ECO:0007669"/>
    <property type="project" value="InterPro"/>
</dbReference>
<dbReference type="CDD" id="cd05289">
    <property type="entry name" value="MDR_like_2"/>
    <property type="match status" value="1"/>
</dbReference>
<feature type="domain" description="Enoyl reductase (ER)" evidence="2">
    <location>
        <begin position="10"/>
        <end position="306"/>
    </location>
</feature>
<organism evidence="3">
    <name type="scientific">Kitasatospora sp. CMC57</name>
    <dbReference type="NCBI Taxonomy" id="3231513"/>
    <lineage>
        <taxon>Bacteria</taxon>
        <taxon>Bacillati</taxon>
        <taxon>Actinomycetota</taxon>
        <taxon>Actinomycetes</taxon>
        <taxon>Kitasatosporales</taxon>
        <taxon>Streptomycetaceae</taxon>
        <taxon>Kitasatospora</taxon>
    </lineage>
</organism>
<dbReference type="InterPro" id="IPR002364">
    <property type="entry name" value="Quin_OxRdtase/zeta-crystal_CS"/>
</dbReference>
<dbReference type="AlphaFoldDB" id="A0AB33K8D6"/>